<feature type="compositionally biased region" description="Basic residues" evidence="6">
    <location>
        <begin position="2012"/>
        <end position="2026"/>
    </location>
</feature>
<feature type="compositionally biased region" description="Pro residues" evidence="6">
    <location>
        <begin position="959"/>
        <end position="974"/>
    </location>
</feature>
<evidence type="ECO:0000313" key="9">
    <source>
        <dbReference type="Proteomes" id="UP000747399"/>
    </source>
</evidence>
<feature type="compositionally biased region" description="Acidic residues" evidence="6">
    <location>
        <begin position="1443"/>
        <end position="1457"/>
    </location>
</feature>
<keyword evidence="9" id="KW-1185">Reference proteome</keyword>
<name>A0A8J4BUR8_9CHLO</name>
<comment type="caution">
    <text evidence="8">The sequence shown here is derived from an EMBL/GenBank/DDBJ whole genome shotgun (WGS) entry which is preliminary data.</text>
</comment>
<feature type="region of interest" description="Disordered" evidence="6">
    <location>
        <begin position="1919"/>
        <end position="1939"/>
    </location>
</feature>
<feature type="compositionally biased region" description="Gly residues" evidence="6">
    <location>
        <begin position="1997"/>
        <end position="2006"/>
    </location>
</feature>
<reference evidence="8" key="1">
    <citation type="journal article" date="2021" name="Proc. Natl. Acad. Sci. U.S.A.">
        <title>Three genomes in the algal genus Volvox reveal the fate of a haploid sex-determining region after a transition to homothallism.</title>
        <authorList>
            <person name="Yamamoto K."/>
            <person name="Hamaji T."/>
            <person name="Kawai-Toyooka H."/>
            <person name="Matsuzaki R."/>
            <person name="Takahashi F."/>
            <person name="Nishimura Y."/>
            <person name="Kawachi M."/>
            <person name="Noguchi H."/>
            <person name="Minakuchi Y."/>
            <person name="Umen J.G."/>
            <person name="Toyoda A."/>
            <person name="Nozaki H."/>
        </authorList>
    </citation>
    <scope>NUCLEOTIDE SEQUENCE</scope>
    <source>
        <strain evidence="8">NIES-3780</strain>
    </source>
</reference>
<evidence type="ECO:0000256" key="3">
    <source>
        <dbReference type="ARBA" id="ARBA00023125"/>
    </source>
</evidence>
<feature type="region of interest" description="Disordered" evidence="6">
    <location>
        <begin position="1427"/>
        <end position="1489"/>
    </location>
</feature>
<dbReference type="PROSITE" id="PS51032">
    <property type="entry name" value="AP2_ERF"/>
    <property type="match status" value="1"/>
</dbReference>
<dbReference type="GO" id="GO:0005634">
    <property type="term" value="C:nucleus"/>
    <property type="evidence" value="ECO:0007669"/>
    <property type="project" value="UniProtKB-SubCell"/>
</dbReference>
<evidence type="ECO:0000256" key="6">
    <source>
        <dbReference type="SAM" id="MobiDB-lite"/>
    </source>
</evidence>
<evidence type="ECO:0000256" key="2">
    <source>
        <dbReference type="ARBA" id="ARBA00023015"/>
    </source>
</evidence>
<feature type="region of interest" description="Disordered" evidence="6">
    <location>
        <begin position="1973"/>
        <end position="2026"/>
    </location>
</feature>
<feature type="region of interest" description="Disordered" evidence="6">
    <location>
        <begin position="602"/>
        <end position="625"/>
    </location>
</feature>
<dbReference type="InterPro" id="IPR016177">
    <property type="entry name" value="DNA-bd_dom_sf"/>
</dbReference>
<evidence type="ECO:0000313" key="8">
    <source>
        <dbReference type="EMBL" id="GIL67615.1"/>
    </source>
</evidence>
<dbReference type="SMART" id="SM00380">
    <property type="entry name" value="AP2"/>
    <property type="match status" value="1"/>
</dbReference>
<evidence type="ECO:0000256" key="5">
    <source>
        <dbReference type="ARBA" id="ARBA00023242"/>
    </source>
</evidence>
<feature type="region of interest" description="Disordered" evidence="6">
    <location>
        <begin position="1284"/>
        <end position="1305"/>
    </location>
</feature>
<gene>
    <name evidence="8" type="ORF">Vafri_20973</name>
</gene>
<keyword evidence="2" id="KW-0805">Transcription regulation</keyword>
<dbReference type="PANTHER" id="PTHR45093">
    <property type="entry name" value="TRANSCRIPTION ACTIVATOR MSS11"/>
    <property type="match status" value="1"/>
</dbReference>
<feature type="region of interest" description="Disordered" evidence="6">
    <location>
        <begin position="917"/>
        <end position="977"/>
    </location>
</feature>
<keyword evidence="5" id="KW-0539">Nucleus</keyword>
<feature type="region of interest" description="Disordered" evidence="6">
    <location>
        <begin position="1534"/>
        <end position="1595"/>
    </location>
</feature>
<feature type="compositionally biased region" description="Low complexity" evidence="6">
    <location>
        <begin position="924"/>
        <end position="937"/>
    </location>
</feature>
<feature type="compositionally biased region" description="Low complexity" evidence="6">
    <location>
        <begin position="1288"/>
        <end position="1302"/>
    </location>
</feature>
<feature type="compositionally biased region" description="Gly residues" evidence="6">
    <location>
        <begin position="873"/>
        <end position="882"/>
    </location>
</feature>
<sequence length="2026" mass="202564">MLPGTQLLATQMQPQHHLLGSTSNFLWEQQARPVELGGSLAVVSSSGGQRTFAAFPAESGIPKNAAYFSPGTGPGTLQPGWAEGHLLPHPFNGLQVPLDVPALFTTPAISTVSTVLTPATISALPQSQTLSAARPCSASSAGEIGSVSGIGDMQRPLGLSLPAAGAAGGGGGGDSAAAPSQQIHLSSGPPHVSTPLSLGPGPLGRPQHEGLLPVTTSSQGGVAAAELATSTCPAVPSGQHGVTPANGLCAPLNAPTSNPAADDGGGGCLAASGIDQQPHGAGSQKQYGGLSLRRIKPAAVDLHMPPNSVQQPVQQPVQQQQQQVLRPPNNAISGGAASCLPGSFPQRPAFANFIGCEPSISPAVPSEAAASSAAIASGSAAVTTSGAPCTGAAGGAALIRPSGTSAIGDTHEGATGGSSILGVMQPQQTNAASGSKAAVKVSWTPTTGPPAVAAAMSASAAMSMWSGAHTHAASFPFSTDVGGSSGRPAVAPSVITAAPAGGSRPLHQVLQGSPPPGVAPPFTMSTQPQASSGLDGSDGGGAGPGDSTVCAGAVGGSVLAAAGTSDPGVSPFSSGAGGVNAVAAATTDMLAAGSHCRGIPEPLQQQQQQQQLSHPQPSQQMGVPSVGSFADQFFAAMMMPSGGVTTSPESILPMQGTGSLPPAQAEHNSQQSVHQEQRFAPLNIPTFNPSVIQLMAFNQMAQQQQQQQQQHHQLQSQPNQLQQLQQHQQAAAAMNLMQQMWRASLGVVMPMGMMGLGLGIPPGMVWPAPMGLTAAAVPDPSAPPNMAAVAAAAAAATHFPALFNHAMMLPVLAPFALPLQAAAAAAVQPLVHTIATAAAVPAVDASCTAAPASVGAGIAAPGCGAALRDATAGTGGSGGGGATETAIQRPATSSVKSPKGGVKAEAALQVVDLTKRDMDKKKQQQPQQQQQQQQQQQVGAPTSFSSPDAAACVPSTREPSPPSSPPPQSPPAMPPFLVTQARPDFTAFASAPAFLEEETMAMVDLQTASADNTAGLSASPRLVVSGAASGAMAAASTVPASGGKPLPMEARRRSDGIGGVAIEGANVAKAASPEATMGPRLEATRLQSLASADLVVVDALQLLAASPPPSPHRERRMSGTSAASVNTAGGAGSCRSSDGGNAAAAGEVRTKAEAGRAVGAASGRPPQPHPTQARRLFDLPDPAPIHRGQPVVGGPAAALGVALAPAGSGSGVLADGGEGGGSAGMPGCPAAAAVVGPGGWPRRATPPIQGASGTGTLDRQRLLHLAAVGVERVRRRGPVQAASASLSQGGVEAPAGVEEGQGTAYEPQLQLPWTARRRRTRAARAAAVPGGAFLATLREVIEAAESEGLEVHSRSSPAAVDDQMEDLTPPGFLATAPAAAAAALVGAAPAAYGGARRSSGGGAGSRRVQWAADDECGEAAVRSKRLPTLRHEAEMESGAAGGAEEEYEDDWEEESQEEPPGVRRRSRSRRHRTPSDSDGACEEDSDEEFLRVTEAMRPARGRRRGNEAVSGGPGAAVIAHRVRSGAGAFAADSDGADVLTSEDPGNGYGGGDGDDDTFSAEPAAAARRRRSGHGRPPGAGNLRKMKPRKVQSDGRLGFSMRSSKYTGVYRTPGGRWRAQFCYRGAVHQLGMYDTEREAAAAWDQAVVTFRGSMSGVQLNLPQLLNSYDMQNVRDHIHRILDSKIATTRTKRCLNSYSRNPPGPKSPTRVVPAAVATVEIVAAETGISDAVAEPLPRVGGRVSGSSAGVASAANSGGLLSEVAAAAAAAAGVRIGGGPGSRGLALAGPAAGGARRRRRSPSASNGGGWEGGEDHGEPGESGSDGEADVTGCRKSVRSHTGTATSSGDGGVAPVFPVLSGGAGGLPQLAGQDGVDSKQPQRLRVLSVDDAAMLGLAALRRQLPHLVDPAEAKTRCMVSHQHPSAEGGASHAAANPVAAGSGAAPATTVADATIPTGKRPSEMAAGGTSTCLLPSLNHGSAHAEGSGRGGAIDGSVSSSGGEGDGGGSRFGRPSSPKRRKSHAIRSRDH</sequence>
<protein>
    <recommendedName>
        <fullName evidence="7">AP2/ERF domain-containing protein</fullName>
    </recommendedName>
</protein>
<feature type="compositionally biased region" description="Low complexity" evidence="6">
    <location>
        <begin position="602"/>
        <end position="620"/>
    </location>
</feature>
<dbReference type="GO" id="GO:0003700">
    <property type="term" value="F:DNA-binding transcription factor activity"/>
    <property type="evidence" value="ECO:0007669"/>
    <property type="project" value="InterPro"/>
</dbReference>
<dbReference type="PANTHER" id="PTHR45093:SF2">
    <property type="entry name" value="LISH DOMAIN-CONTAINING PROTEIN"/>
    <property type="match status" value="1"/>
</dbReference>
<feature type="region of interest" description="Disordered" evidence="6">
    <location>
        <begin position="1776"/>
        <end position="1853"/>
    </location>
</feature>
<organism evidence="8 9">
    <name type="scientific">Volvox africanus</name>
    <dbReference type="NCBI Taxonomy" id="51714"/>
    <lineage>
        <taxon>Eukaryota</taxon>
        <taxon>Viridiplantae</taxon>
        <taxon>Chlorophyta</taxon>
        <taxon>core chlorophytes</taxon>
        <taxon>Chlorophyceae</taxon>
        <taxon>CS clade</taxon>
        <taxon>Chlamydomonadales</taxon>
        <taxon>Volvocaceae</taxon>
        <taxon>Volvox</taxon>
    </lineage>
</organism>
<evidence type="ECO:0000256" key="4">
    <source>
        <dbReference type="ARBA" id="ARBA00023163"/>
    </source>
</evidence>
<feature type="region of interest" description="Disordered" evidence="6">
    <location>
        <begin position="161"/>
        <end position="215"/>
    </location>
</feature>
<dbReference type="Proteomes" id="UP000747399">
    <property type="component" value="Unassembled WGS sequence"/>
</dbReference>
<feature type="compositionally biased region" description="Low complexity" evidence="6">
    <location>
        <begin position="1780"/>
        <end position="1791"/>
    </location>
</feature>
<evidence type="ECO:0000256" key="1">
    <source>
        <dbReference type="ARBA" id="ARBA00004123"/>
    </source>
</evidence>
<dbReference type="InterPro" id="IPR001471">
    <property type="entry name" value="AP2/ERF_dom"/>
</dbReference>
<dbReference type="SUPFAM" id="SSF54171">
    <property type="entry name" value="DNA-binding domain"/>
    <property type="match status" value="1"/>
</dbReference>
<feature type="compositionally biased region" description="Polar residues" evidence="6">
    <location>
        <begin position="1118"/>
        <end position="1127"/>
    </location>
</feature>
<feature type="compositionally biased region" description="Basic residues" evidence="6">
    <location>
        <begin position="1462"/>
        <end position="1472"/>
    </location>
</feature>
<feature type="compositionally biased region" description="Low complexity" evidence="6">
    <location>
        <begin position="1924"/>
        <end position="1939"/>
    </location>
</feature>
<dbReference type="Gene3D" id="3.30.730.10">
    <property type="entry name" value="AP2/ERF domain"/>
    <property type="match status" value="1"/>
</dbReference>
<dbReference type="InterPro" id="IPR036955">
    <property type="entry name" value="AP2/ERF_dom_sf"/>
</dbReference>
<dbReference type="EMBL" id="BNCO01000101">
    <property type="protein sequence ID" value="GIL67615.1"/>
    <property type="molecule type" value="Genomic_DNA"/>
</dbReference>
<feature type="region of interest" description="Disordered" evidence="6">
    <location>
        <begin position="269"/>
        <end position="288"/>
    </location>
</feature>
<evidence type="ECO:0000259" key="7">
    <source>
        <dbReference type="PROSITE" id="PS51032"/>
    </source>
</evidence>
<feature type="region of interest" description="Disordered" evidence="6">
    <location>
        <begin position="510"/>
        <end position="548"/>
    </location>
</feature>
<comment type="subcellular location">
    <subcellularLocation>
        <location evidence="1">Nucleus</location>
    </subcellularLocation>
</comment>
<keyword evidence="3" id="KW-0238">DNA-binding</keyword>
<feature type="domain" description="AP2/ERF" evidence="7">
    <location>
        <begin position="1604"/>
        <end position="1661"/>
    </location>
</feature>
<proteinExistence type="predicted"/>
<dbReference type="GO" id="GO:0003677">
    <property type="term" value="F:DNA binding"/>
    <property type="evidence" value="ECO:0007669"/>
    <property type="project" value="UniProtKB-KW"/>
</dbReference>
<accession>A0A8J4BUR8</accession>
<feature type="region of interest" description="Disordered" evidence="6">
    <location>
        <begin position="703"/>
        <end position="722"/>
    </location>
</feature>
<keyword evidence="4" id="KW-0804">Transcription</keyword>
<feature type="region of interest" description="Disordered" evidence="6">
    <location>
        <begin position="1105"/>
        <end position="1178"/>
    </location>
</feature>
<feature type="region of interest" description="Disordered" evidence="6">
    <location>
        <begin position="873"/>
        <end position="902"/>
    </location>
</feature>